<organism evidence="1 2">
    <name type="scientific">Paenibacillus antarcticus</name>
    <dbReference type="NCBI Taxonomy" id="253703"/>
    <lineage>
        <taxon>Bacteria</taxon>
        <taxon>Bacillati</taxon>
        <taxon>Bacillota</taxon>
        <taxon>Bacilli</taxon>
        <taxon>Bacillales</taxon>
        <taxon>Paenibacillaceae</taxon>
        <taxon>Paenibacillus</taxon>
    </lineage>
</organism>
<comment type="caution">
    <text evidence="1">The sequence shown here is derived from an EMBL/GenBank/DDBJ whole genome shotgun (WGS) entry which is preliminary data.</text>
</comment>
<name>A0A168MSV4_9BACL</name>
<accession>A0A168MSV4</accession>
<dbReference type="Proteomes" id="UP000077355">
    <property type="component" value="Unassembled WGS sequence"/>
</dbReference>
<gene>
    <name evidence="1" type="ORF">PBAT_13775</name>
</gene>
<protein>
    <submittedName>
        <fullName evidence="1">Uncharacterized protein</fullName>
    </submittedName>
</protein>
<dbReference type="EMBL" id="LVJI01000018">
    <property type="protein sequence ID" value="OAB45013.1"/>
    <property type="molecule type" value="Genomic_DNA"/>
</dbReference>
<evidence type="ECO:0000313" key="2">
    <source>
        <dbReference type="Proteomes" id="UP000077355"/>
    </source>
</evidence>
<dbReference type="OrthoDB" id="2828115at2"/>
<sequence length="276" mass="31450">MFSTHASKQDSILLDNKEFFFLAGILGSDHLLGVEDPFQGRLAEEIACEWHKTKTLLLEKGYLIKGKNEIQLSIPPTVFSSVAIACLAERACWIKFSVYGETCESYLHVTNERVVRVSKGNEITTCYRLDDLGTIEEACSRIMDEIDMQDGSHIDMPALFFSQQHFNELYEESHDLDVDVLSRKFAEVTDDIEGSISLAKCLKFRSGEGEFHLSIWTGHTWETQQAAFLMNGSVNWLVRKSINSDQDWLVASPTCKKKFQNMLLMWLKESSQSDVR</sequence>
<reference evidence="1 2" key="1">
    <citation type="submission" date="2016-03" db="EMBL/GenBank/DDBJ databases">
        <title>Draft genome sequence of Paenibacillus antarcticus CECT 5836.</title>
        <authorList>
            <person name="Shin S.-K."/>
            <person name="Yi H."/>
        </authorList>
    </citation>
    <scope>NUCLEOTIDE SEQUENCE [LARGE SCALE GENOMIC DNA]</scope>
    <source>
        <strain evidence="1 2">CECT 5836</strain>
    </source>
</reference>
<evidence type="ECO:0000313" key="1">
    <source>
        <dbReference type="EMBL" id="OAB45013.1"/>
    </source>
</evidence>
<dbReference type="AlphaFoldDB" id="A0A168MSV4"/>
<keyword evidence="2" id="KW-1185">Reference proteome</keyword>
<proteinExistence type="predicted"/>
<dbReference type="RefSeq" id="WP_068650521.1">
    <property type="nucleotide sequence ID" value="NZ_CP043611.1"/>
</dbReference>